<keyword evidence="1 6" id="KW-0597">Phosphoprotein</keyword>
<keyword evidence="5" id="KW-0804">Transcription</keyword>
<dbReference type="InterPro" id="IPR039420">
    <property type="entry name" value="WalR-like"/>
</dbReference>
<keyword evidence="9" id="KW-1185">Reference proteome</keyword>
<evidence type="ECO:0000256" key="6">
    <source>
        <dbReference type="PROSITE-ProRule" id="PRU00169"/>
    </source>
</evidence>
<comment type="caution">
    <text evidence="8">The sequence shown here is derived from an EMBL/GenBank/DDBJ whole genome shotgun (WGS) entry which is preliminary data.</text>
</comment>
<keyword evidence="2" id="KW-0902">Two-component regulatory system</keyword>
<proteinExistence type="predicted"/>
<evidence type="ECO:0000313" key="8">
    <source>
        <dbReference type="EMBL" id="NDU97326.1"/>
    </source>
</evidence>
<dbReference type="SUPFAM" id="SSF52172">
    <property type="entry name" value="CheY-like"/>
    <property type="match status" value="1"/>
</dbReference>
<dbReference type="GO" id="GO:0000156">
    <property type="term" value="F:phosphorelay response regulator activity"/>
    <property type="evidence" value="ECO:0007669"/>
    <property type="project" value="TreeGrafter"/>
</dbReference>
<gene>
    <name evidence="8" type="ORF">GK108_20755</name>
</gene>
<evidence type="ECO:0000256" key="4">
    <source>
        <dbReference type="ARBA" id="ARBA00023125"/>
    </source>
</evidence>
<dbReference type="SMART" id="SM00448">
    <property type="entry name" value="REC"/>
    <property type="match status" value="1"/>
</dbReference>
<dbReference type="AlphaFoldDB" id="A0A6L9L9Y7"/>
<dbReference type="InterPro" id="IPR007492">
    <property type="entry name" value="LytTR_DNA-bd_dom"/>
</dbReference>
<dbReference type="GO" id="GO:0000976">
    <property type="term" value="F:transcription cis-regulatory region binding"/>
    <property type="evidence" value="ECO:0007669"/>
    <property type="project" value="TreeGrafter"/>
</dbReference>
<organism evidence="8 9">
    <name type="scientific">Spirosoma terrae</name>
    <dbReference type="NCBI Taxonomy" id="1968276"/>
    <lineage>
        <taxon>Bacteria</taxon>
        <taxon>Pseudomonadati</taxon>
        <taxon>Bacteroidota</taxon>
        <taxon>Cytophagia</taxon>
        <taxon>Cytophagales</taxon>
        <taxon>Cytophagaceae</taxon>
        <taxon>Spirosoma</taxon>
    </lineage>
</organism>
<dbReference type="Proteomes" id="UP000474175">
    <property type="component" value="Unassembled WGS sequence"/>
</dbReference>
<dbReference type="PANTHER" id="PTHR48111:SF1">
    <property type="entry name" value="TWO-COMPONENT RESPONSE REGULATOR ORR33"/>
    <property type="match status" value="1"/>
</dbReference>
<dbReference type="Gene3D" id="3.40.50.2300">
    <property type="match status" value="1"/>
</dbReference>
<evidence type="ECO:0000256" key="1">
    <source>
        <dbReference type="ARBA" id="ARBA00022553"/>
    </source>
</evidence>
<reference evidence="8 9" key="1">
    <citation type="submission" date="2020-02" db="EMBL/GenBank/DDBJ databases">
        <title>Draft genome sequence of two Spirosoma agri KCTC 52727 and Spirosoma terrae KCTC 52035.</title>
        <authorList>
            <person name="Rojas J."/>
            <person name="Ambika Manirajan B."/>
            <person name="Suarez C."/>
            <person name="Ratering S."/>
            <person name="Schnell S."/>
        </authorList>
    </citation>
    <scope>NUCLEOTIDE SEQUENCE [LARGE SCALE GENOMIC DNA]</scope>
    <source>
        <strain evidence="8 9">KCTC 52035</strain>
    </source>
</reference>
<keyword evidence="4" id="KW-0238">DNA-binding</keyword>
<accession>A0A6L9L9Y7</accession>
<dbReference type="Pfam" id="PF04397">
    <property type="entry name" value="LytTR"/>
    <property type="match status" value="1"/>
</dbReference>
<feature type="domain" description="Response regulatory" evidence="7">
    <location>
        <begin position="5"/>
        <end position="121"/>
    </location>
</feature>
<protein>
    <submittedName>
        <fullName evidence="8">Response regulator transcription factor</fullName>
    </submittedName>
</protein>
<dbReference type="Gene3D" id="2.40.50.1020">
    <property type="entry name" value="LytTr DNA-binding domain"/>
    <property type="match status" value="1"/>
</dbReference>
<dbReference type="InterPro" id="IPR011006">
    <property type="entry name" value="CheY-like_superfamily"/>
</dbReference>
<dbReference type="PROSITE" id="PS50110">
    <property type="entry name" value="RESPONSE_REGULATORY"/>
    <property type="match status" value="1"/>
</dbReference>
<evidence type="ECO:0000256" key="2">
    <source>
        <dbReference type="ARBA" id="ARBA00023012"/>
    </source>
</evidence>
<evidence type="ECO:0000313" key="9">
    <source>
        <dbReference type="Proteomes" id="UP000474175"/>
    </source>
</evidence>
<dbReference type="PANTHER" id="PTHR48111">
    <property type="entry name" value="REGULATOR OF RPOS"/>
    <property type="match status" value="1"/>
</dbReference>
<dbReference type="EMBL" id="JAAFZH010000010">
    <property type="protein sequence ID" value="NDU97326.1"/>
    <property type="molecule type" value="Genomic_DNA"/>
</dbReference>
<keyword evidence="3" id="KW-0805">Transcription regulation</keyword>
<dbReference type="Pfam" id="PF00072">
    <property type="entry name" value="Response_reg"/>
    <property type="match status" value="1"/>
</dbReference>
<dbReference type="GO" id="GO:0006355">
    <property type="term" value="P:regulation of DNA-templated transcription"/>
    <property type="evidence" value="ECO:0007669"/>
    <property type="project" value="TreeGrafter"/>
</dbReference>
<name>A0A6L9L9Y7_9BACT</name>
<sequence>MTNLNILLIEDDLVIATDLKADLEDAGHQVIGIARNATEAMKLIKANPPDIAVVDITLGHIEDGGIQLVSELLNHHWMPIIYLTAHSDAVMVDKAFATSPAAYMLKPFRVTELLVQIKLAYENFKKNESGNVNRPFTLGENFYFPNKTGHDRVNTNDILFMKAQGHCTDLYLNGEKKPRMIGTNLGHLADYFTTSNFLRLSKSLFINLDHLVQIERTCIYLGQERFQVDISEANRKELMKKLKVIRTK</sequence>
<dbReference type="InterPro" id="IPR001789">
    <property type="entry name" value="Sig_transdc_resp-reg_receiver"/>
</dbReference>
<dbReference type="RefSeq" id="WP_163952656.1">
    <property type="nucleotide sequence ID" value="NZ_JAAFZH010000010.1"/>
</dbReference>
<dbReference type="SMART" id="SM00850">
    <property type="entry name" value="LytTR"/>
    <property type="match status" value="1"/>
</dbReference>
<dbReference type="GO" id="GO:0032993">
    <property type="term" value="C:protein-DNA complex"/>
    <property type="evidence" value="ECO:0007669"/>
    <property type="project" value="TreeGrafter"/>
</dbReference>
<evidence type="ECO:0000256" key="5">
    <source>
        <dbReference type="ARBA" id="ARBA00023163"/>
    </source>
</evidence>
<feature type="modified residue" description="4-aspartylphosphate" evidence="6">
    <location>
        <position position="55"/>
    </location>
</feature>
<dbReference type="GO" id="GO:0005829">
    <property type="term" value="C:cytosol"/>
    <property type="evidence" value="ECO:0007669"/>
    <property type="project" value="TreeGrafter"/>
</dbReference>
<evidence type="ECO:0000259" key="7">
    <source>
        <dbReference type="PROSITE" id="PS50110"/>
    </source>
</evidence>
<evidence type="ECO:0000256" key="3">
    <source>
        <dbReference type="ARBA" id="ARBA00023015"/>
    </source>
</evidence>